<comment type="caution">
    <text evidence="4">The sequence shown here is derived from an EMBL/GenBank/DDBJ whole genome shotgun (WGS) entry which is preliminary data.</text>
</comment>
<dbReference type="InterPro" id="IPR001279">
    <property type="entry name" value="Metallo-B-lactamas"/>
</dbReference>
<evidence type="ECO:0000259" key="3">
    <source>
        <dbReference type="Pfam" id="PF12706"/>
    </source>
</evidence>
<dbReference type="AlphaFoldDB" id="A0A2S9T9M9"/>
<evidence type="ECO:0000313" key="5">
    <source>
        <dbReference type="Proteomes" id="UP000238281"/>
    </source>
</evidence>
<dbReference type="GO" id="GO:0016787">
    <property type="term" value="F:hydrolase activity"/>
    <property type="evidence" value="ECO:0007669"/>
    <property type="project" value="UniProtKB-KW"/>
</dbReference>
<dbReference type="PANTHER" id="PTHR43546">
    <property type="entry name" value="UPF0173 METAL-DEPENDENT HYDROLASE MJ1163-RELATED"/>
    <property type="match status" value="1"/>
</dbReference>
<accession>A0A2S9T9M9</accession>
<feature type="domain" description="Metallo-beta-lactamase" evidence="3">
    <location>
        <begin position="47"/>
        <end position="251"/>
    </location>
</feature>
<name>A0A2S9T9M9_9BACT</name>
<evidence type="ECO:0000256" key="2">
    <source>
        <dbReference type="SAM" id="SignalP"/>
    </source>
</evidence>
<evidence type="ECO:0000256" key="1">
    <source>
        <dbReference type="ARBA" id="ARBA00022801"/>
    </source>
</evidence>
<feature type="chain" id="PRO_5015685717" description="Metallo-beta-lactamase domain-containing protein" evidence="2">
    <location>
        <begin position="27"/>
        <end position="288"/>
    </location>
</feature>
<protein>
    <recommendedName>
        <fullName evidence="3">Metallo-beta-lactamase domain-containing protein</fullName>
    </recommendedName>
</protein>
<dbReference type="Gene3D" id="3.60.15.10">
    <property type="entry name" value="Ribonuclease Z/Hydroxyacylglutathione hydrolase-like"/>
    <property type="match status" value="1"/>
</dbReference>
<dbReference type="InterPro" id="IPR036866">
    <property type="entry name" value="RibonucZ/Hydroxyglut_hydro"/>
</dbReference>
<dbReference type="PANTHER" id="PTHR43546:SF9">
    <property type="entry name" value="L-ASCORBATE-6-PHOSPHATE LACTONASE ULAG-RELATED"/>
    <property type="match status" value="1"/>
</dbReference>
<dbReference type="InterPro" id="IPR050114">
    <property type="entry name" value="UPF0173_UPF0282_UlaG_hydrolase"/>
</dbReference>
<feature type="signal peptide" evidence="2">
    <location>
        <begin position="1"/>
        <end position="26"/>
    </location>
</feature>
<dbReference type="Pfam" id="PF12706">
    <property type="entry name" value="Lactamase_B_2"/>
    <property type="match status" value="1"/>
</dbReference>
<dbReference type="EMBL" id="NXGE01000001">
    <property type="protein sequence ID" value="PRM95538.1"/>
    <property type="molecule type" value="Genomic_DNA"/>
</dbReference>
<gene>
    <name evidence="4" type="ORF">CJ673_01240</name>
</gene>
<dbReference type="SUPFAM" id="SSF56281">
    <property type="entry name" value="Metallo-hydrolase/oxidoreductase"/>
    <property type="match status" value="1"/>
</dbReference>
<evidence type="ECO:0000313" key="4">
    <source>
        <dbReference type="EMBL" id="PRM95538.1"/>
    </source>
</evidence>
<reference evidence="4 5" key="1">
    <citation type="submission" date="2017-09" db="EMBL/GenBank/DDBJ databases">
        <title>Reassesment of A. cryaerophilus.</title>
        <authorList>
            <person name="Perez-Cataluna A."/>
            <person name="Collado L."/>
            <person name="Salgado O."/>
            <person name="Lefinanco V."/>
            <person name="Figueras M.J."/>
        </authorList>
    </citation>
    <scope>NUCLEOTIDE SEQUENCE [LARGE SCALE GENOMIC DNA]</scope>
    <source>
        <strain evidence="4 5">LMG 10210</strain>
    </source>
</reference>
<keyword evidence="2" id="KW-0732">Signal</keyword>
<proteinExistence type="predicted"/>
<sequence length="288" mass="31815">MLKNSLNKFAKSVLLSSFLLSSHLLASEVTQIRNATVKINYGGKVFLVDPMFAPKDAYKGFEGTLNSHLNWPRVELPFSTNEILKDVDAVIITHTHLDHLDEAAIKAIPKDILMFSQDEKDKAYLEKSGFKNVKIMTKNSSIGDVKLSITGGLHGSQELVSKYKEKLGEVSGVIFSAKNEKTIYLAGDTVFNKDVEDVIKNYNPDIIILNSGDAQLGDAQLGDGSSILMTKEEVLATHKVAPKAKIIAVHMEAVNHSALSRDELKEYSKQKGMEDFVFIPKDGESLQF</sequence>
<dbReference type="Proteomes" id="UP000238281">
    <property type="component" value="Unassembled WGS sequence"/>
</dbReference>
<organism evidence="4 5">
    <name type="scientific">Aliarcobacter cryaerophilus</name>
    <dbReference type="NCBI Taxonomy" id="28198"/>
    <lineage>
        <taxon>Bacteria</taxon>
        <taxon>Pseudomonadati</taxon>
        <taxon>Campylobacterota</taxon>
        <taxon>Epsilonproteobacteria</taxon>
        <taxon>Campylobacterales</taxon>
        <taxon>Arcobacteraceae</taxon>
        <taxon>Aliarcobacter</taxon>
    </lineage>
</organism>
<dbReference type="RefSeq" id="WP_105914548.1">
    <property type="nucleotide sequence ID" value="NZ_NXGE01000001.1"/>
</dbReference>
<keyword evidence="1" id="KW-0378">Hydrolase</keyword>